<evidence type="ECO:0000313" key="1">
    <source>
        <dbReference type="EMBL" id="KAG5617517.1"/>
    </source>
</evidence>
<dbReference type="EMBL" id="JACXVP010000003">
    <property type="protein sequence ID" value="KAG5617517.1"/>
    <property type="molecule type" value="Genomic_DNA"/>
</dbReference>
<evidence type="ECO:0000313" key="2">
    <source>
        <dbReference type="Proteomes" id="UP000824120"/>
    </source>
</evidence>
<dbReference type="Proteomes" id="UP000824120">
    <property type="component" value="Chromosome 3"/>
</dbReference>
<proteinExistence type="predicted"/>
<comment type="caution">
    <text evidence="1">The sequence shown here is derived from an EMBL/GenBank/DDBJ whole genome shotgun (WGS) entry which is preliminary data.</text>
</comment>
<sequence length="84" mass="9213">MELVGGEPRTSRQTPESNAIFDTINMCLRQLLESKLQLARLKTINHEQIVGFAYSSTCSSRASGDVTLSSICISSSNREHIKVG</sequence>
<name>A0A9J5ZYW1_SOLCO</name>
<protein>
    <submittedName>
        <fullName evidence="1">Uncharacterized protein</fullName>
    </submittedName>
</protein>
<organism evidence="1 2">
    <name type="scientific">Solanum commersonii</name>
    <name type="common">Commerson's wild potato</name>
    <name type="synonym">Commerson's nightshade</name>
    <dbReference type="NCBI Taxonomy" id="4109"/>
    <lineage>
        <taxon>Eukaryota</taxon>
        <taxon>Viridiplantae</taxon>
        <taxon>Streptophyta</taxon>
        <taxon>Embryophyta</taxon>
        <taxon>Tracheophyta</taxon>
        <taxon>Spermatophyta</taxon>
        <taxon>Magnoliopsida</taxon>
        <taxon>eudicotyledons</taxon>
        <taxon>Gunneridae</taxon>
        <taxon>Pentapetalae</taxon>
        <taxon>asterids</taxon>
        <taxon>lamiids</taxon>
        <taxon>Solanales</taxon>
        <taxon>Solanaceae</taxon>
        <taxon>Solanoideae</taxon>
        <taxon>Solaneae</taxon>
        <taxon>Solanum</taxon>
    </lineage>
</organism>
<gene>
    <name evidence="1" type="ORF">H5410_017341</name>
</gene>
<dbReference type="AlphaFoldDB" id="A0A9J5ZYW1"/>
<accession>A0A9J5ZYW1</accession>
<keyword evidence="2" id="KW-1185">Reference proteome</keyword>
<reference evidence="1 2" key="1">
    <citation type="submission" date="2020-09" db="EMBL/GenBank/DDBJ databases">
        <title>De no assembly of potato wild relative species, Solanum commersonii.</title>
        <authorList>
            <person name="Cho K."/>
        </authorList>
    </citation>
    <scope>NUCLEOTIDE SEQUENCE [LARGE SCALE GENOMIC DNA]</scope>
    <source>
        <strain evidence="1">LZ3.2</strain>
        <tissue evidence="1">Leaf</tissue>
    </source>
</reference>